<keyword evidence="2" id="KW-1185">Reference proteome</keyword>
<evidence type="ECO:0000313" key="1">
    <source>
        <dbReference type="EMBL" id="CAG8776398.1"/>
    </source>
</evidence>
<feature type="non-terminal residue" evidence="1">
    <location>
        <position position="103"/>
    </location>
</feature>
<gene>
    <name evidence="1" type="ORF">SPELUC_LOCUS16089</name>
</gene>
<reference evidence="1" key="1">
    <citation type="submission" date="2021-06" db="EMBL/GenBank/DDBJ databases">
        <authorList>
            <person name="Kallberg Y."/>
            <person name="Tangrot J."/>
            <person name="Rosling A."/>
        </authorList>
    </citation>
    <scope>NUCLEOTIDE SEQUENCE</scope>
    <source>
        <strain evidence="1">28 12/20/2015</strain>
    </source>
</reference>
<accession>A0ACA9R4Q6</accession>
<dbReference type="EMBL" id="CAJVPW010057381">
    <property type="protein sequence ID" value="CAG8776398.1"/>
    <property type="molecule type" value="Genomic_DNA"/>
</dbReference>
<protein>
    <submittedName>
        <fullName evidence="1">4159_t:CDS:1</fullName>
    </submittedName>
</protein>
<dbReference type="Proteomes" id="UP000789366">
    <property type="component" value="Unassembled WGS sequence"/>
</dbReference>
<feature type="non-terminal residue" evidence="1">
    <location>
        <position position="1"/>
    </location>
</feature>
<name>A0ACA9R4Q6_9GLOM</name>
<organism evidence="1 2">
    <name type="scientific">Cetraspora pellucida</name>
    <dbReference type="NCBI Taxonomy" id="1433469"/>
    <lineage>
        <taxon>Eukaryota</taxon>
        <taxon>Fungi</taxon>
        <taxon>Fungi incertae sedis</taxon>
        <taxon>Mucoromycota</taxon>
        <taxon>Glomeromycotina</taxon>
        <taxon>Glomeromycetes</taxon>
        <taxon>Diversisporales</taxon>
        <taxon>Gigasporaceae</taxon>
        <taxon>Cetraspora</taxon>
    </lineage>
</organism>
<evidence type="ECO:0000313" key="2">
    <source>
        <dbReference type="Proteomes" id="UP000789366"/>
    </source>
</evidence>
<proteinExistence type="predicted"/>
<comment type="caution">
    <text evidence="1">The sequence shown here is derived from an EMBL/GenBank/DDBJ whole genome shotgun (WGS) entry which is preliminary data.</text>
</comment>
<sequence length="103" mass="11838">TPEFVVKKLINRFGRFEIIPASSFIFDGRVVEEIHIEIRDNNGGAKFSREGSTALMIENHFDSIQIDNSSSRNPVEIIQQIWDGREGNSQLKSLIEKYKVKEE</sequence>